<evidence type="ECO:0000256" key="1">
    <source>
        <dbReference type="PROSITE-ProRule" id="PRU00339"/>
    </source>
</evidence>
<dbReference type="PROSITE" id="PS50005">
    <property type="entry name" value="TPR"/>
    <property type="match status" value="1"/>
</dbReference>
<evidence type="ECO:0000256" key="2">
    <source>
        <dbReference type="SAM" id="SignalP"/>
    </source>
</evidence>
<dbReference type="Proteomes" id="UP000594873">
    <property type="component" value="Chromosome"/>
</dbReference>
<dbReference type="AlphaFoldDB" id="A0A7T2GKR3"/>
<protein>
    <submittedName>
        <fullName evidence="3">Tetratricopeptide repeat protein</fullName>
    </submittedName>
</protein>
<dbReference type="SUPFAM" id="SSF48452">
    <property type="entry name" value="TPR-like"/>
    <property type="match status" value="1"/>
</dbReference>
<proteinExistence type="predicted"/>
<name>A0A7T2GKR3_9SPHN</name>
<feature type="repeat" description="TPR" evidence="1">
    <location>
        <begin position="35"/>
        <end position="68"/>
    </location>
</feature>
<dbReference type="Gene3D" id="1.25.40.10">
    <property type="entry name" value="Tetratricopeptide repeat domain"/>
    <property type="match status" value="1"/>
</dbReference>
<sequence length="169" mass="17224">MRLLPIAITFSIAAATIGSAGTSQQQMSAQINTQSVALTRQGEALVASGDYAKASDSFETALAVDPRNRAAYIGLARAAQGQGMPGKAIAFYAEALAIEPNDVTALAGQGAAMVERGAVERARQNLDKIRAVCKDPCPQAATLAAAIAKGPPPAVVTAEAKTGDKAKTN</sequence>
<keyword evidence="4" id="KW-1185">Reference proteome</keyword>
<accession>A0A7T2GKR3</accession>
<feature type="chain" id="PRO_5032395988" evidence="2">
    <location>
        <begin position="21"/>
        <end position="169"/>
    </location>
</feature>
<dbReference type="EMBL" id="CP065592">
    <property type="protein sequence ID" value="QPQ55654.1"/>
    <property type="molecule type" value="Genomic_DNA"/>
</dbReference>
<dbReference type="SMART" id="SM00028">
    <property type="entry name" value="TPR"/>
    <property type="match status" value="2"/>
</dbReference>
<dbReference type="InterPro" id="IPR011990">
    <property type="entry name" value="TPR-like_helical_dom_sf"/>
</dbReference>
<evidence type="ECO:0000313" key="4">
    <source>
        <dbReference type="Proteomes" id="UP000594873"/>
    </source>
</evidence>
<feature type="signal peptide" evidence="2">
    <location>
        <begin position="1"/>
        <end position="20"/>
    </location>
</feature>
<gene>
    <name evidence="3" type="ORF">IC614_03385</name>
</gene>
<dbReference type="Pfam" id="PF13432">
    <property type="entry name" value="TPR_16"/>
    <property type="match status" value="1"/>
</dbReference>
<keyword evidence="1" id="KW-0802">TPR repeat</keyword>
<dbReference type="KEGG" id="sflv:IC614_03385"/>
<reference evidence="3 4" key="1">
    <citation type="submission" date="2020-11" db="EMBL/GenBank/DDBJ databases">
        <title>Genome seq and assembly of Sphingosinicella sp.</title>
        <authorList>
            <person name="Chhetri G."/>
        </authorList>
    </citation>
    <scope>NUCLEOTIDE SEQUENCE [LARGE SCALE GENOMIC DNA]</scope>
    <source>
        <strain evidence="3 4">UDD2</strain>
    </source>
</reference>
<dbReference type="InterPro" id="IPR019734">
    <property type="entry name" value="TPR_rpt"/>
</dbReference>
<evidence type="ECO:0000313" key="3">
    <source>
        <dbReference type="EMBL" id="QPQ55654.1"/>
    </source>
</evidence>
<organism evidence="3 4">
    <name type="scientific">Allosphingosinicella flava</name>
    <dbReference type="NCBI Taxonomy" id="2771430"/>
    <lineage>
        <taxon>Bacteria</taxon>
        <taxon>Pseudomonadati</taxon>
        <taxon>Pseudomonadota</taxon>
        <taxon>Alphaproteobacteria</taxon>
        <taxon>Sphingomonadales</taxon>
        <taxon>Sphingomonadaceae</taxon>
        <taxon>Allosphingosinicella</taxon>
    </lineage>
</organism>
<keyword evidence="2" id="KW-0732">Signal</keyword>